<evidence type="ECO:0000313" key="3">
    <source>
        <dbReference type="Proteomes" id="UP000309668"/>
    </source>
</evidence>
<keyword evidence="1" id="KW-0472">Membrane</keyword>
<keyword evidence="1" id="KW-1133">Transmembrane helix</keyword>
<keyword evidence="1" id="KW-0812">Transmembrane</keyword>
<accession>A0A5S3PAE5</accession>
<organism evidence="2 3">
    <name type="scientific">Qipengyuania marisflavi</name>
    <dbReference type="NCBI Taxonomy" id="2486356"/>
    <lineage>
        <taxon>Bacteria</taxon>
        <taxon>Pseudomonadati</taxon>
        <taxon>Pseudomonadota</taxon>
        <taxon>Alphaproteobacteria</taxon>
        <taxon>Sphingomonadales</taxon>
        <taxon>Erythrobacteraceae</taxon>
        <taxon>Qipengyuania</taxon>
    </lineage>
</organism>
<dbReference type="AlphaFoldDB" id="A0A5S3PAE5"/>
<dbReference type="OrthoDB" id="9807941at2"/>
<reference evidence="2 3" key="1">
    <citation type="submission" date="2019-05" db="EMBL/GenBank/DDBJ databases">
        <title>Erythrobacter marisflavi sp. nov., isolated from isolated from water of an estuary environment.</title>
        <authorList>
            <person name="Yoon J.-H."/>
        </authorList>
    </citation>
    <scope>NUCLEOTIDE SEQUENCE [LARGE SCALE GENOMIC DNA]</scope>
    <source>
        <strain evidence="2 3">KEM-5</strain>
    </source>
</reference>
<proteinExistence type="predicted"/>
<dbReference type="Proteomes" id="UP000309668">
    <property type="component" value="Unassembled WGS sequence"/>
</dbReference>
<sequence length="181" mass="18506">MNELVAAYWPAMVAALVLGLLLAWYLFHASRKTSVTGTGGDVLDEGAAPAARNRALIDAPPAAATLDTPVIVPTPAGLAGTGVAVAAAAKSDAVGAGTGDAQADDLARLKGVGPKLVAMLHQLGVTSFDQIADWDDAEIDRIDAELGRFAGRIRRDDWVGQAKLLGTGDAAAYAARFGNVT</sequence>
<evidence type="ECO:0000256" key="1">
    <source>
        <dbReference type="SAM" id="Phobius"/>
    </source>
</evidence>
<protein>
    <submittedName>
        <fullName evidence="2">Uncharacterized protein</fullName>
    </submittedName>
</protein>
<dbReference type="RefSeq" id="WP_138616224.1">
    <property type="nucleotide sequence ID" value="NZ_VCAO01000001.1"/>
</dbReference>
<comment type="caution">
    <text evidence="2">The sequence shown here is derived from an EMBL/GenBank/DDBJ whole genome shotgun (WGS) entry which is preliminary data.</text>
</comment>
<gene>
    <name evidence="2" type="ORF">FEV51_04430</name>
</gene>
<keyword evidence="3" id="KW-1185">Reference proteome</keyword>
<evidence type="ECO:0000313" key="2">
    <source>
        <dbReference type="EMBL" id="TMM50421.1"/>
    </source>
</evidence>
<feature type="transmembrane region" description="Helical" evidence="1">
    <location>
        <begin position="6"/>
        <end position="27"/>
    </location>
</feature>
<name>A0A5S3PAE5_9SPHN</name>
<dbReference type="EMBL" id="VCAO01000001">
    <property type="protein sequence ID" value="TMM50421.1"/>
    <property type="molecule type" value="Genomic_DNA"/>
</dbReference>
<dbReference type="Gene3D" id="1.10.150.20">
    <property type="entry name" value="5' to 3' exonuclease, C-terminal subdomain"/>
    <property type="match status" value="1"/>
</dbReference>